<dbReference type="GO" id="GO:0046872">
    <property type="term" value="F:metal ion binding"/>
    <property type="evidence" value="ECO:0007669"/>
    <property type="project" value="InterPro"/>
</dbReference>
<dbReference type="Proteomes" id="UP000179003">
    <property type="component" value="Unassembled WGS sequence"/>
</dbReference>
<evidence type="ECO:0000256" key="1">
    <source>
        <dbReference type="ARBA" id="ARBA00007261"/>
    </source>
</evidence>
<dbReference type="PANTHER" id="PTHR11851:SF49">
    <property type="entry name" value="MITOCHONDRIAL-PROCESSING PEPTIDASE SUBUNIT ALPHA"/>
    <property type="match status" value="1"/>
</dbReference>
<evidence type="ECO:0000313" key="3">
    <source>
        <dbReference type="EMBL" id="OGD66788.1"/>
    </source>
</evidence>
<dbReference type="PANTHER" id="PTHR11851">
    <property type="entry name" value="METALLOPROTEASE"/>
    <property type="match status" value="1"/>
</dbReference>
<dbReference type="InterPro" id="IPR011249">
    <property type="entry name" value="Metalloenz_LuxS/M16"/>
</dbReference>
<feature type="domain" description="Peptidase M16 N-terminal" evidence="2">
    <location>
        <begin position="28"/>
        <end position="122"/>
    </location>
</feature>
<evidence type="ECO:0000259" key="2">
    <source>
        <dbReference type="Pfam" id="PF00675"/>
    </source>
</evidence>
<dbReference type="STRING" id="1797582.A2442_01535"/>
<comment type="similarity">
    <text evidence="1">Belongs to the peptidase M16 family.</text>
</comment>
<dbReference type="AlphaFoldDB" id="A0A1F5EHB1"/>
<gene>
    <name evidence="3" type="ORF">A2442_01535</name>
</gene>
<sequence>MKAPFQKKDNDLYVVNFPQKTKDIFFDIYLRTGYSEESNNEFGIGHLLEHYLVESLTDNMKFVNGSTGQDFTNYYLQSDSKRIVKDVKIFLNTILNSNFSDEKLFKREKEVIENEIRNKKNIKEESLNFILKKFFGSNFPYAREKVNQISNIKKFKFGDIKKHHNKIFCSGNIFFVLSGFNIDGKMENNILNIIKEHKLAKIKKNKRIEYSFSGEKFVKNSKYYWNDELIVNVSFDFSKKIRKNTKNIKAINMLRKYFEDLDFYCAKNMRDLGIYSSSFEWMIWDNAGIVILSSMLNGGKANIILGEFLKFLEKVKKDGISNGDLVKLRRKEKEGLTKAFGNNARRLSWVVNDLLSYGDVTLLKDDIKELKSIDSNYIKKIAKKLFDFDKMNITILGKDAGKTKIKLD</sequence>
<evidence type="ECO:0000313" key="4">
    <source>
        <dbReference type="Proteomes" id="UP000179003"/>
    </source>
</evidence>
<accession>A0A1F5EHB1</accession>
<dbReference type="Pfam" id="PF00675">
    <property type="entry name" value="Peptidase_M16"/>
    <property type="match status" value="1"/>
</dbReference>
<comment type="caution">
    <text evidence="3">The sequence shown here is derived from an EMBL/GenBank/DDBJ whole genome shotgun (WGS) entry which is preliminary data.</text>
</comment>
<dbReference type="SUPFAM" id="SSF63411">
    <property type="entry name" value="LuxS/MPP-like metallohydrolase"/>
    <property type="match status" value="2"/>
</dbReference>
<dbReference type="EMBL" id="MFAE01000014">
    <property type="protein sequence ID" value="OGD66788.1"/>
    <property type="molecule type" value="Genomic_DNA"/>
</dbReference>
<dbReference type="Gene3D" id="3.30.830.10">
    <property type="entry name" value="Metalloenzyme, LuxS/M16 peptidase-like"/>
    <property type="match status" value="2"/>
</dbReference>
<dbReference type="InterPro" id="IPR050361">
    <property type="entry name" value="MPP/UQCRC_Complex"/>
</dbReference>
<reference evidence="3 4" key="1">
    <citation type="journal article" date="2016" name="Nat. Commun.">
        <title>Thousands of microbial genomes shed light on interconnected biogeochemical processes in an aquifer system.</title>
        <authorList>
            <person name="Anantharaman K."/>
            <person name="Brown C.T."/>
            <person name="Hug L.A."/>
            <person name="Sharon I."/>
            <person name="Castelle C.J."/>
            <person name="Probst A.J."/>
            <person name="Thomas B.C."/>
            <person name="Singh A."/>
            <person name="Wilkins M.J."/>
            <person name="Karaoz U."/>
            <person name="Brodie E.L."/>
            <person name="Williams K.H."/>
            <person name="Hubbard S.S."/>
            <person name="Banfield J.F."/>
        </authorList>
    </citation>
    <scope>NUCLEOTIDE SEQUENCE [LARGE SCALE GENOMIC DNA]</scope>
</reference>
<dbReference type="InterPro" id="IPR011765">
    <property type="entry name" value="Pept_M16_N"/>
</dbReference>
<proteinExistence type="inferred from homology"/>
<protein>
    <recommendedName>
        <fullName evidence="2">Peptidase M16 N-terminal domain-containing protein</fullName>
    </recommendedName>
</protein>
<organism evidence="3 4">
    <name type="scientific">Candidatus Campbellbacteria bacterium RIFOXYC2_FULL_35_25</name>
    <dbReference type="NCBI Taxonomy" id="1797582"/>
    <lineage>
        <taxon>Bacteria</taxon>
        <taxon>Candidatus Campbelliibacteriota</taxon>
    </lineage>
</organism>
<name>A0A1F5EHB1_9BACT</name>